<dbReference type="GO" id="GO:0008270">
    <property type="term" value="F:zinc ion binding"/>
    <property type="evidence" value="ECO:0007669"/>
    <property type="project" value="InterPro"/>
</dbReference>
<dbReference type="SMART" id="SM00399">
    <property type="entry name" value="ZnF_C4"/>
    <property type="match status" value="1"/>
</dbReference>
<dbReference type="PROSITE" id="PS51030">
    <property type="entry name" value="NUCLEAR_REC_DBD_2"/>
    <property type="match status" value="1"/>
</dbReference>
<dbReference type="InterPro" id="IPR000536">
    <property type="entry name" value="Nucl_hrmn_rcpt_lig-bd"/>
</dbReference>
<organism evidence="2 3">
    <name type="scientific">Pristionchus pacificus</name>
    <name type="common">Parasitic nematode worm</name>
    <dbReference type="NCBI Taxonomy" id="54126"/>
    <lineage>
        <taxon>Eukaryota</taxon>
        <taxon>Metazoa</taxon>
        <taxon>Ecdysozoa</taxon>
        <taxon>Nematoda</taxon>
        <taxon>Chromadorea</taxon>
        <taxon>Rhabditida</taxon>
        <taxon>Rhabditina</taxon>
        <taxon>Diplogasteromorpha</taxon>
        <taxon>Diplogasteroidea</taxon>
        <taxon>Neodiplogasteridae</taxon>
        <taxon>Pristionchus</taxon>
    </lineage>
</organism>
<name>A0A2A6CJJ6_PRIPA</name>
<dbReference type="PANTHER" id="PTHR46011:SF6">
    <property type="entry name" value="HIGH ZINC ACTIVATED NUCLEAR RECEPTOR PROTEIN"/>
    <property type="match status" value="1"/>
</dbReference>
<sequence>MKVDCLVCGKPTSATHMGMDACRACTIFYKRNHKKRDKLKCGYGKRVCMDDTRNNVFNCRKCRIERFEMMMKSGGIDTSPASSPPLLLENNNNNNDNNNNNNNNNNTNNISVKSPQKIKSTPQSSKGPSIIEEIRANHQTLSVFRQTSELTLRGIKIGPADASDEKYELIPSSYRLMNEGMKVLVAGLFEFASSTFPEFRTLQKAEKWLLIRNYHRFFFFMDALLRSLRRFGKRFDILYGSYTTKITLDTIDDFFLDCPDPSVVPEAARAFRARWKDVPKLRALIKRVDPTDEELLAIIGLAFWSFESLQTSDHLEELGSRYRVEITTALSDHYRQTIGEDKGAIRIGVILCLQQMFKIKEMGLKSDYEIYRILGAFDEDTITYRKIINRFTRNQMMTTMQIFFR</sequence>
<accession>A0A8R1UUX5</accession>
<reference evidence="2" key="2">
    <citation type="submission" date="2022-06" db="UniProtKB">
        <authorList>
            <consortium name="EnsemblMetazoa"/>
        </authorList>
    </citation>
    <scope>IDENTIFICATION</scope>
    <source>
        <strain evidence="2">PS312</strain>
    </source>
</reference>
<accession>A0A2A6CJJ6</accession>
<dbReference type="PANTHER" id="PTHR46011">
    <property type="entry name" value="NUCLEAR HORMONE RECEPTOR FAMILY MEMBER NHR-86-RELATED"/>
    <property type="match status" value="1"/>
</dbReference>
<proteinExistence type="predicted"/>
<evidence type="ECO:0000313" key="3">
    <source>
        <dbReference type="Proteomes" id="UP000005239"/>
    </source>
</evidence>
<dbReference type="SMART" id="SM00430">
    <property type="entry name" value="HOLI"/>
    <property type="match status" value="1"/>
</dbReference>
<dbReference type="InterPro" id="IPR013088">
    <property type="entry name" value="Znf_NHR/GATA"/>
</dbReference>
<dbReference type="Pfam" id="PF00104">
    <property type="entry name" value="Hormone_recep"/>
    <property type="match status" value="1"/>
</dbReference>
<dbReference type="GO" id="GO:0043565">
    <property type="term" value="F:sequence-specific DNA binding"/>
    <property type="evidence" value="ECO:0007669"/>
    <property type="project" value="InterPro"/>
</dbReference>
<protein>
    <submittedName>
        <fullName evidence="2">Nuclear receptor</fullName>
    </submittedName>
</protein>
<dbReference type="InterPro" id="IPR001628">
    <property type="entry name" value="Znf_hrmn_rcpt"/>
</dbReference>
<dbReference type="Proteomes" id="UP000005239">
    <property type="component" value="Unassembled WGS sequence"/>
</dbReference>
<dbReference type="Gene3D" id="3.30.50.10">
    <property type="entry name" value="Erythroid Transcription Factor GATA-1, subunit A"/>
    <property type="match status" value="1"/>
</dbReference>
<keyword evidence="3" id="KW-1185">Reference proteome</keyword>
<dbReference type="GO" id="GO:0003700">
    <property type="term" value="F:DNA-binding transcription factor activity"/>
    <property type="evidence" value="ECO:0000318"/>
    <property type="project" value="GO_Central"/>
</dbReference>
<feature type="region of interest" description="Disordered" evidence="1">
    <location>
        <begin position="75"/>
        <end position="127"/>
    </location>
</feature>
<dbReference type="AlphaFoldDB" id="A0A2A6CJJ6"/>
<feature type="compositionally biased region" description="Low complexity" evidence="1">
    <location>
        <begin position="90"/>
        <end position="109"/>
    </location>
</feature>
<dbReference type="Gene3D" id="1.10.565.10">
    <property type="entry name" value="Retinoid X Receptor"/>
    <property type="match status" value="1"/>
</dbReference>
<dbReference type="SUPFAM" id="SSF57716">
    <property type="entry name" value="Glucocorticoid receptor-like (DNA-binding domain)"/>
    <property type="match status" value="1"/>
</dbReference>
<dbReference type="EnsemblMetazoa" id="PPA41435.1">
    <property type="protein sequence ID" value="PPA41435.1"/>
    <property type="gene ID" value="WBGene00279804"/>
</dbReference>
<evidence type="ECO:0000313" key="2">
    <source>
        <dbReference type="EnsemblMetazoa" id="PPA41435.1"/>
    </source>
</evidence>
<dbReference type="GO" id="GO:0005634">
    <property type="term" value="C:nucleus"/>
    <property type="evidence" value="ECO:0000318"/>
    <property type="project" value="GO_Central"/>
</dbReference>
<feature type="compositionally biased region" description="Polar residues" evidence="1">
    <location>
        <begin position="110"/>
        <end position="127"/>
    </location>
</feature>
<dbReference type="Pfam" id="PF00105">
    <property type="entry name" value="zf-C4"/>
    <property type="match status" value="1"/>
</dbReference>
<reference evidence="3" key="1">
    <citation type="journal article" date="2008" name="Nat. Genet.">
        <title>The Pristionchus pacificus genome provides a unique perspective on nematode lifestyle and parasitism.</title>
        <authorList>
            <person name="Dieterich C."/>
            <person name="Clifton S.W."/>
            <person name="Schuster L.N."/>
            <person name="Chinwalla A."/>
            <person name="Delehaunty K."/>
            <person name="Dinkelacker I."/>
            <person name="Fulton L."/>
            <person name="Fulton R."/>
            <person name="Godfrey J."/>
            <person name="Minx P."/>
            <person name="Mitreva M."/>
            <person name="Roeseler W."/>
            <person name="Tian H."/>
            <person name="Witte H."/>
            <person name="Yang S.P."/>
            <person name="Wilson R.K."/>
            <person name="Sommer R.J."/>
        </authorList>
    </citation>
    <scope>NUCLEOTIDE SEQUENCE [LARGE SCALE GENOMIC DNA]</scope>
    <source>
        <strain evidence="3">PS312</strain>
    </source>
</reference>
<evidence type="ECO:0000256" key="1">
    <source>
        <dbReference type="SAM" id="MobiDB-lite"/>
    </source>
</evidence>
<gene>
    <name evidence="2" type="primary">WBGene00279804</name>
</gene>
<dbReference type="InterPro" id="IPR035500">
    <property type="entry name" value="NHR-like_dom_sf"/>
</dbReference>
<dbReference type="SUPFAM" id="SSF48508">
    <property type="entry name" value="Nuclear receptor ligand-binding domain"/>
    <property type="match status" value="1"/>
</dbReference>